<protein>
    <submittedName>
        <fullName evidence="1">Uncharacterized protein</fullName>
    </submittedName>
</protein>
<dbReference type="EMBL" id="LGFD01000096">
    <property type="protein sequence ID" value="KUK16614.1"/>
    <property type="molecule type" value="Genomic_DNA"/>
</dbReference>
<proteinExistence type="predicted"/>
<organism evidence="1 2">
    <name type="scientific">Thermococcus sibiricus</name>
    <dbReference type="NCBI Taxonomy" id="172049"/>
    <lineage>
        <taxon>Archaea</taxon>
        <taxon>Methanobacteriati</taxon>
        <taxon>Methanobacteriota</taxon>
        <taxon>Thermococci</taxon>
        <taxon>Thermococcales</taxon>
        <taxon>Thermococcaceae</taxon>
        <taxon>Thermococcus</taxon>
    </lineage>
</organism>
<evidence type="ECO:0000313" key="1">
    <source>
        <dbReference type="EMBL" id="KUK16614.1"/>
    </source>
</evidence>
<name>A0A117L0T8_9EURY</name>
<comment type="caution">
    <text evidence="1">The sequence shown here is derived from an EMBL/GenBank/DDBJ whole genome shotgun (WGS) entry which is preliminary data.</text>
</comment>
<sequence>MPVIGVNITKIEVEKQGGIIGNVEVNLSPKIEEVRLGEVRTPSGKVNGVEVLFTYQIGYNPEIARALIKGAVFYLPPKKEQTDEILEGWEKEKKIPPEMFAELVNFLTNEITPLIMIVSKEMRIPYPIPLPRVTIKQQS</sequence>
<dbReference type="PATRIC" id="fig|172049.5.peg.918"/>
<evidence type="ECO:0000313" key="2">
    <source>
        <dbReference type="Proteomes" id="UP000053911"/>
    </source>
</evidence>
<dbReference type="Proteomes" id="UP000053911">
    <property type="component" value="Unassembled WGS sequence"/>
</dbReference>
<dbReference type="AlphaFoldDB" id="A0A117L0T8"/>
<gene>
    <name evidence="1" type="ORF">XD54_2098</name>
</gene>
<accession>A0A117L0T8</accession>
<dbReference type="RefSeq" id="WP_042696891.1">
    <property type="nucleotide sequence ID" value="NZ_LGFD01000096.1"/>
</dbReference>
<reference evidence="2" key="1">
    <citation type="journal article" date="2015" name="MBio">
        <title>Genome-Resolved Metagenomic Analysis Reveals Roles for Candidate Phyla and Other Microbial Community Members in Biogeochemical Transformations in Oil Reservoirs.</title>
        <authorList>
            <person name="Hu P."/>
            <person name="Tom L."/>
            <person name="Singh A."/>
            <person name="Thomas B.C."/>
            <person name="Baker B.J."/>
            <person name="Piceno Y.M."/>
            <person name="Andersen G.L."/>
            <person name="Banfield J.F."/>
        </authorList>
    </citation>
    <scope>NUCLEOTIDE SEQUENCE [LARGE SCALE GENOMIC DNA]</scope>
</reference>